<proteinExistence type="predicted"/>
<evidence type="ECO:0000313" key="2">
    <source>
        <dbReference type="Proteomes" id="UP000012589"/>
    </source>
</evidence>
<dbReference type="eggNOG" id="ENOG5032SB0">
    <property type="taxonomic scope" value="Bacteria"/>
</dbReference>
<dbReference type="EMBL" id="AQFT01000041">
    <property type="protein sequence ID" value="EMZ33063.1"/>
    <property type="molecule type" value="Genomic_DNA"/>
</dbReference>
<name>N2B2W7_9FIRM</name>
<dbReference type="STRING" id="1235802.C823_01481"/>
<protein>
    <submittedName>
        <fullName evidence="1">Uncharacterized protein</fullName>
    </submittedName>
</protein>
<gene>
    <name evidence="1" type="ORF">C823_01481</name>
</gene>
<dbReference type="OrthoDB" id="9794005at2"/>
<accession>N2B2W7</accession>
<dbReference type="Proteomes" id="UP000012589">
    <property type="component" value="Unassembled WGS sequence"/>
</dbReference>
<keyword evidence="2" id="KW-1185">Reference proteome</keyword>
<organism evidence="1 2">
    <name type="scientific">Eubacterium plexicaudatum ASF492</name>
    <dbReference type="NCBI Taxonomy" id="1235802"/>
    <lineage>
        <taxon>Bacteria</taxon>
        <taxon>Bacillati</taxon>
        <taxon>Bacillota</taxon>
        <taxon>Clostridia</taxon>
        <taxon>Eubacteriales</taxon>
        <taxon>Eubacteriaceae</taxon>
        <taxon>Eubacterium</taxon>
    </lineage>
</organism>
<dbReference type="AlphaFoldDB" id="N2B2W7"/>
<comment type="caution">
    <text evidence="1">The sequence shown here is derived from an EMBL/GenBank/DDBJ whole genome shotgun (WGS) entry which is preliminary data.</text>
</comment>
<dbReference type="Pfam" id="PF19642">
    <property type="entry name" value="DUF6145"/>
    <property type="match status" value="1"/>
</dbReference>
<evidence type="ECO:0000313" key="1">
    <source>
        <dbReference type="EMBL" id="EMZ33063.1"/>
    </source>
</evidence>
<reference evidence="1 2" key="1">
    <citation type="journal article" date="2014" name="Genome Announc.">
        <title>Draft genome sequences of the altered schaedler flora, a defined bacterial community from gnotobiotic mice.</title>
        <authorList>
            <person name="Wannemuehler M.J."/>
            <person name="Overstreet A.M."/>
            <person name="Ward D.V."/>
            <person name="Phillips G.J."/>
        </authorList>
    </citation>
    <scope>NUCLEOTIDE SEQUENCE [LARGE SCALE GENOMIC DNA]</scope>
    <source>
        <strain evidence="1 2">ASF492</strain>
    </source>
</reference>
<dbReference type="PATRIC" id="fig|1235802.3.peg.1578"/>
<sequence>MYQDEVVLCGSSAYTRKFYLNDDFANLPEQIKNDLKILCVLYTEDVGGTLQLVFNKEGNLIFHTGCQENDFLYDEIGSVLKMKQLQQTKQELFEALEMFYKVFFLGEEFEEDQGCY</sequence>
<dbReference type="InterPro" id="IPR046143">
    <property type="entry name" value="DUF6145"/>
</dbReference>
<dbReference type="HOGENOM" id="CLU_140862_1_0_9"/>